<dbReference type="PANTHER" id="PTHR43553">
    <property type="entry name" value="HEAVY METAL TRANSPORTER"/>
    <property type="match status" value="1"/>
</dbReference>
<keyword evidence="1" id="KW-0813">Transport</keyword>
<evidence type="ECO:0000256" key="4">
    <source>
        <dbReference type="SAM" id="MobiDB-lite"/>
    </source>
</evidence>
<dbReference type="FunFam" id="3.40.50.300:FF:001645">
    <property type="entry name" value="ABC transporter I family member 11 chloroplastic"/>
    <property type="match status" value="1"/>
</dbReference>
<dbReference type="Pfam" id="PF00005">
    <property type="entry name" value="ABC_tran"/>
    <property type="match status" value="1"/>
</dbReference>
<dbReference type="InterPro" id="IPR003439">
    <property type="entry name" value="ABC_transporter-like_ATP-bd"/>
</dbReference>
<keyword evidence="2" id="KW-0547">Nucleotide-binding</keyword>
<dbReference type="GO" id="GO:0016020">
    <property type="term" value="C:membrane"/>
    <property type="evidence" value="ECO:0007669"/>
    <property type="project" value="InterPro"/>
</dbReference>
<dbReference type="GO" id="GO:0016887">
    <property type="term" value="F:ATP hydrolysis activity"/>
    <property type="evidence" value="ECO:0007669"/>
    <property type="project" value="InterPro"/>
</dbReference>
<dbReference type="InterPro" id="IPR015856">
    <property type="entry name" value="ABC_transpr_CbiO/EcfA_su"/>
</dbReference>
<dbReference type="Gene3D" id="3.40.50.300">
    <property type="entry name" value="P-loop containing nucleotide triphosphate hydrolases"/>
    <property type="match status" value="1"/>
</dbReference>
<dbReference type="SUPFAM" id="SSF52540">
    <property type="entry name" value="P-loop containing nucleoside triphosphate hydrolases"/>
    <property type="match status" value="1"/>
</dbReference>
<evidence type="ECO:0000256" key="1">
    <source>
        <dbReference type="ARBA" id="ARBA00022448"/>
    </source>
</evidence>
<evidence type="ECO:0000256" key="3">
    <source>
        <dbReference type="ARBA" id="ARBA00022840"/>
    </source>
</evidence>
<feature type="compositionally biased region" description="Gly residues" evidence="4">
    <location>
        <begin position="67"/>
        <end position="81"/>
    </location>
</feature>
<dbReference type="EMBL" id="JAGFBR010000772">
    <property type="protein sequence ID" value="KAH0435254.1"/>
    <property type="molecule type" value="Genomic_DNA"/>
</dbReference>
<dbReference type="GO" id="GO:0009941">
    <property type="term" value="C:chloroplast envelope"/>
    <property type="evidence" value="ECO:0007669"/>
    <property type="project" value="TreeGrafter"/>
</dbReference>
<evidence type="ECO:0000313" key="6">
    <source>
        <dbReference type="EMBL" id="KAH0435254.1"/>
    </source>
</evidence>
<comment type="caution">
    <text evidence="6">The sequence shown here is derived from an EMBL/GenBank/DDBJ whole genome shotgun (WGS) entry which is preliminary data.</text>
</comment>
<dbReference type="PANTHER" id="PTHR43553:SF1">
    <property type="entry name" value="ABC TRANSPORTER I FAMILY MEMBER 11, CHLOROPLASTIC"/>
    <property type="match status" value="1"/>
</dbReference>
<dbReference type="GO" id="GO:0042626">
    <property type="term" value="F:ATPase-coupled transmembrane transporter activity"/>
    <property type="evidence" value="ECO:0007669"/>
    <property type="project" value="TreeGrafter"/>
</dbReference>
<gene>
    <name evidence="6" type="ORF">IEQ34_026664</name>
</gene>
<feature type="domain" description="ABC transporter" evidence="5">
    <location>
        <begin position="154"/>
        <end position="391"/>
    </location>
</feature>
<name>A0AAV7FMA6_DENCH</name>
<dbReference type="GO" id="GO:0005524">
    <property type="term" value="F:ATP binding"/>
    <property type="evidence" value="ECO:0007669"/>
    <property type="project" value="UniProtKB-KW"/>
</dbReference>
<dbReference type="CDD" id="cd03225">
    <property type="entry name" value="ABC_cobalt_CbiO_domain1"/>
    <property type="match status" value="1"/>
</dbReference>
<sequence length="539" mass="59874">MVELRALDGGPAELRTSGDGSTEIRASGDGSAELRTSGVGPAELRVSGDGPAECRASRVGPAECRASGGGPAKCRASGGGPAKYKASDSGPVKCRASGGGPAKCRASGGGPREVQGLRKIFYKHFTIPAFGNQEKGLRRDEARVRFFLVPRFFSKVKRVCYRPPGTQHSLLNDVSLSLPLKSFGLVFGRSGSGKTTLLQILAGLSTPTSGSICIQQYGDDGSPKQPPETLLPERVGIVFQFPERYFLADTILEEVTFGWPRQKADFSTREQLASNLQYAFSAVGLHTISLEENPQSLSGGFKRRLALAIQLVQKPAVLLLDEPLAGLDWKARTDVLKLLKHLKKELTILAVSHDLNFGGCLMENGNGRDTEGRKVTNLMMNCILNQSMCFSYHIRIHTLQEDVPWCMFIDDIFLVDKTREGVEGKFEFWRTTLESKIEYIECNFSSIRSSVGIVTLDDQVIKKSTRFRYLGDGEIDGNIISRIQIGWLKWRNASVLLCDRNVPLRLEEKFYKMMMRMLKWMSGFTLRDRMRDKYIHEKI</sequence>
<dbReference type="PROSITE" id="PS50893">
    <property type="entry name" value="ABC_TRANSPORTER_2"/>
    <property type="match status" value="1"/>
</dbReference>
<keyword evidence="3" id="KW-0067">ATP-binding</keyword>
<evidence type="ECO:0000259" key="5">
    <source>
        <dbReference type="PROSITE" id="PS50893"/>
    </source>
</evidence>
<proteinExistence type="predicted"/>
<feature type="region of interest" description="Disordered" evidence="4">
    <location>
        <begin position="60"/>
        <end position="111"/>
    </location>
</feature>
<accession>A0AAV7FMA6</accession>
<evidence type="ECO:0000256" key="2">
    <source>
        <dbReference type="ARBA" id="ARBA00022741"/>
    </source>
</evidence>
<dbReference type="Gene3D" id="2.160.20.120">
    <property type="match status" value="1"/>
</dbReference>
<protein>
    <recommendedName>
        <fullName evidence="5">ABC transporter domain-containing protein</fullName>
    </recommendedName>
</protein>
<dbReference type="InterPro" id="IPR027417">
    <property type="entry name" value="P-loop_NTPase"/>
</dbReference>
<dbReference type="Proteomes" id="UP000775213">
    <property type="component" value="Unassembled WGS sequence"/>
</dbReference>
<feature type="compositionally biased region" description="Gly residues" evidence="4">
    <location>
        <begin position="97"/>
        <end position="111"/>
    </location>
</feature>
<dbReference type="AlphaFoldDB" id="A0AAV7FMA6"/>
<evidence type="ECO:0000313" key="7">
    <source>
        <dbReference type="Proteomes" id="UP000775213"/>
    </source>
</evidence>
<dbReference type="InterPro" id="IPR003593">
    <property type="entry name" value="AAA+_ATPase"/>
</dbReference>
<dbReference type="InterPro" id="IPR050095">
    <property type="entry name" value="ECF_ABC_transporter_ATP-bd"/>
</dbReference>
<reference evidence="6 7" key="1">
    <citation type="journal article" date="2021" name="Hortic Res">
        <title>Chromosome-scale assembly of the Dendrobium chrysotoxum genome enhances the understanding of orchid evolution.</title>
        <authorList>
            <person name="Zhang Y."/>
            <person name="Zhang G.Q."/>
            <person name="Zhang D."/>
            <person name="Liu X.D."/>
            <person name="Xu X.Y."/>
            <person name="Sun W.H."/>
            <person name="Yu X."/>
            <person name="Zhu X."/>
            <person name="Wang Z.W."/>
            <person name="Zhao X."/>
            <person name="Zhong W.Y."/>
            <person name="Chen H."/>
            <person name="Yin W.L."/>
            <person name="Huang T."/>
            <person name="Niu S.C."/>
            <person name="Liu Z.J."/>
        </authorList>
    </citation>
    <scope>NUCLEOTIDE SEQUENCE [LARGE SCALE GENOMIC DNA]</scope>
    <source>
        <strain evidence="6">Lindl</strain>
    </source>
</reference>
<feature type="region of interest" description="Disordered" evidence="4">
    <location>
        <begin position="1"/>
        <end position="41"/>
    </location>
</feature>
<dbReference type="SMART" id="SM00382">
    <property type="entry name" value="AAA"/>
    <property type="match status" value="1"/>
</dbReference>
<organism evidence="6 7">
    <name type="scientific">Dendrobium chrysotoxum</name>
    <name type="common">Orchid</name>
    <dbReference type="NCBI Taxonomy" id="161865"/>
    <lineage>
        <taxon>Eukaryota</taxon>
        <taxon>Viridiplantae</taxon>
        <taxon>Streptophyta</taxon>
        <taxon>Embryophyta</taxon>
        <taxon>Tracheophyta</taxon>
        <taxon>Spermatophyta</taxon>
        <taxon>Magnoliopsida</taxon>
        <taxon>Liliopsida</taxon>
        <taxon>Asparagales</taxon>
        <taxon>Orchidaceae</taxon>
        <taxon>Epidendroideae</taxon>
        <taxon>Malaxideae</taxon>
        <taxon>Dendrobiinae</taxon>
        <taxon>Dendrobium</taxon>
    </lineage>
</organism>
<keyword evidence="7" id="KW-1185">Reference proteome</keyword>